<dbReference type="EMBL" id="BALG01000196">
    <property type="protein sequence ID" value="GAC43357.1"/>
    <property type="molecule type" value="Genomic_DNA"/>
</dbReference>
<sequence>MSIRFDEYKLLEIFCNEPKILVEEAEIYLYSTGYVKDFLFELYFSTFDEHVSVRLEHKHLVNPIFDIGLDNISTIRCDEEKIELCRDEENPVLRIYMKPSVTLDIDL</sequence>
<gene>
    <name evidence="1" type="ORF">PPOP_2724</name>
</gene>
<dbReference type="OrthoDB" id="2339832at2"/>
<proteinExistence type="predicted"/>
<organism evidence="1 2">
    <name type="scientific">Paenibacillus popilliae ATCC 14706</name>
    <dbReference type="NCBI Taxonomy" id="1212764"/>
    <lineage>
        <taxon>Bacteria</taxon>
        <taxon>Bacillati</taxon>
        <taxon>Bacillota</taxon>
        <taxon>Bacilli</taxon>
        <taxon>Bacillales</taxon>
        <taxon>Paenibacillaceae</taxon>
        <taxon>Paenibacillus</taxon>
    </lineage>
</organism>
<reference evidence="1 2" key="1">
    <citation type="submission" date="2012-10" db="EMBL/GenBank/DDBJ databases">
        <title>Draft Genome Sequence of Paenibacillus popilliae ATCC 14706T.</title>
        <authorList>
            <person name="Iiyama K."/>
            <person name="Mori K."/>
            <person name="Mon H."/>
            <person name="Chieda Y."/>
            <person name="Lee J.M."/>
            <person name="Kusakabe T."/>
            <person name="Tashiro K."/>
            <person name="Asano S."/>
            <person name="Yasunaga-Aoki C."/>
            <person name="Shimizu S."/>
        </authorList>
    </citation>
    <scope>NUCLEOTIDE SEQUENCE [LARGE SCALE GENOMIC DNA]</scope>
    <source>
        <strain evidence="1 2">ATCC 14706</strain>
    </source>
</reference>
<name>M9LBR4_PAEPP</name>
<evidence type="ECO:0000313" key="1">
    <source>
        <dbReference type="EMBL" id="GAC43357.1"/>
    </source>
</evidence>
<dbReference type="AlphaFoldDB" id="M9LBR4"/>
<protein>
    <submittedName>
        <fullName evidence="1">Uncharacterized protein</fullName>
    </submittedName>
</protein>
<comment type="caution">
    <text evidence="1">The sequence shown here is derived from an EMBL/GenBank/DDBJ whole genome shotgun (WGS) entry which is preliminary data.</text>
</comment>
<keyword evidence="2" id="KW-1185">Reference proteome</keyword>
<accession>M9LBR4</accession>
<dbReference type="RefSeq" id="WP_006286988.1">
    <property type="nucleotide sequence ID" value="NZ_BALG01000196.1"/>
</dbReference>
<evidence type="ECO:0000313" key="2">
    <source>
        <dbReference type="Proteomes" id="UP000029453"/>
    </source>
</evidence>
<dbReference type="Proteomes" id="UP000029453">
    <property type="component" value="Unassembled WGS sequence"/>
</dbReference>